<feature type="region of interest" description="Disordered" evidence="1">
    <location>
        <begin position="1"/>
        <end position="30"/>
    </location>
</feature>
<reference evidence="2 3" key="1">
    <citation type="journal article" date="2017" name="PLoS Biol.">
        <title>The sea cucumber genome provides insights into morphological evolution and visceral regeneration.</title>
        <authorList>
            <person name="Zhang X."/>
            <person name="Sun L."/>
            <person name="Yuan J."/>
            <person name="Sun Y."/>
            <person name="Gao Y."/>
            <person name="Zhang L."/>
            <person name="Li S."/>
            <person name="Dai H."/>
            <person name="Hamel J.F."/>
            <person name="Liu C."/>
            <person name="Yu Y."/>
            <person name="Liu S."/>
            <person name="Lin W."/>
            <person name="Guo K."/>
            <person name="Jin S."/>
            <person name="Xu P."/>
            <person name="Storey K.B."/>
            <person name="Huan P."/>
            <person name="Zhang T."/>
            <person name="Zhou Y."/>
            <person name="Zhang J."/>
            <person name="Lin C."/>
            <person name="Li X."/>
            <person name="Xing L."/>
            <person name="Huo D."/>
            <person name="Sun M."/>
            <person name="Wang L."/>
            <person name="Mercier A."/>
            <person name="Li F."/>
            <person name="Yang H."/>
            <person name="Xiang J."/>
        </authorList>
    </citation>
    <scope>NUCLEOTIDE SEQUENCE [LARGE SCALE GENOMIC DNA]</scope>
    <source>
        <strain evidence="2">Shaxun</strain>
        <tissue evidence="2">Muscle</tissue>
    </source>
</reference>
<dbReference type="Proteomes" id="UP000230750">
    <property type="component" value="Unassembled WGS sequence"/>
</dbReference>
<protein>
    <submittedName>
        <fullName evidence="2">Uncharacterized protein</fullName>
    </submittedName>
</protein>
<dbReference type="EMBL" id="MRZV01000036">
    <property type="protein sequence ID" value="PIK61293.1"/>
    <property type="molecule type" value="Genomic_DNA"/>
</dbReference>
<name>A0A2G8LM18_STIJA</name>
<gene>
    <name evidence="2" type="ORF">BSL78_01784</name>
</gene>
<evidence type="ECO:0000313" key="2">
    <source>
        <dbReference type="EMBL" id="PIK61293.1"/>
    </source>
</evidence>
<comment type="caution">
    <text evidence="2">The sequence shown here is derived from an EMBL/GenBank/DDBJ whole genome shotgun (WGS) entry which is preliminary data.</text>
</comment>
<accession>A0A2G8LM18</accession>
<keyword evidence="3" id="KW-1185">Reference proteome</keyword>
<sequence>MDQRHLLKAQRSQTASHRGLPRPPYQIPGRPPLSPLIASQLSHLNPTPINTDRFPTPVFTGRIQQPHLACAGPASPHVLERQREFKDASMMQAKLAQQRAILAHQVSSAPIHGMEDRVQYVPALMPNRSPEDSLAQLRRLHQQVLSMPNQEPHVYEVPSSNRQRDVRRETPTEAELLAFGSKERLQMMEKHLLASKQLTASEQHERIVLYRDRLQQTSASQGEPSYPVVGNRLTTNRPSLFSHTDLAAAQSLNYRLFQNSAAVNARMIQEIEKLREQEHLTRHDQLIYQQKQIPSPSPRLSPQGVPRVAIRTFGHVCMHRTLLIWNGRKRSHRHPSDGNKILVCQVTLNIIQSNLCHR</sequence>
<evidence type="ECO:0000313" key="3">
    <source>
        <dbReference type="Proteomes" id="UP000230750"/>
    </source>
</evidence>
<proteinExistence type="predicted"/>
<feature type="compositionally biased region" description="Pro residues" evidence="1">
    <location>
        <begin position="21"/>
        <end position="30"/>
    </location>
</feature>
<feature type="region of interest" description="Disordered" evidence="1">
    <location>
        <begin position="151"/>
        <end position="170"/>
    </location>
</feature>
<dbReference type="AlphaFoldDB" id="A0A2G8LM18"/>
<organism evidence="2 3">
    <name type="scientific">Stichopus japonicus</name>
    <name type="common">Sea cucumber</name>
    <dbReference type="NCBI Taxonomy" id="307972"/>
    <lineage>
        <taxon>Eukaryota</taxon>
        <taxon>Metazoa</taxon>
        <taxon>Echinodermata</taxon>
        <taxon>Eleutherozoa</taxon>
        <taxon>Echinozoa</taxon>
        <taxon>Holothuroidea</taxon>
        <taxon>Aspidochirotacea</taxon>
        <taxon>Aspidochirotida</taxon>
        <taxon>Stichopodidae</taxon>
        <taxon>Apostichopus</taxon>
    </lineage>
</organism>
<evidence type="ECO:0000256" key="1">
    <source>
        <dbReference type="SAM" id="MobiDB-lite"/>
    </source>
</evidence>